<feature type="signal peptide" evidence="2">
    <location>
        <begin position="1"/>
        <end position="18"/>
    </location>
</feature>
<dbReference type="OrthoDB" id="33879at2"/>
<comment type="similarity">
    <text evidence="1">Belongs to the TolB family.</text>
</comment>
<evidence type="ECO:0000256" key="2">
    <source>
        <dbReference type="SAM" id="SignalP"/>
    </source>
</evidence>
<keyword evidence="4" id="KW-1185">Reference proteome</keyword>
<dbReference type="AlphaFoldDB" id="A0A0N0M077"/>
<dbReference type="EMBL" id="LHPH01000010">
    <property type="protein sequence ID" value="KPH63119.1"/>
    <property type="molecule type" value="Genomic_DNA"/>
</dbReference>
<dbReference type="RefSeq" id="WP_054454324.1">
    <property type="nucleotide sequence ID" value="NZ_LHPH01000010.1"/>
</dbReference>
<dbReference type="InterPro" id="IPR011659">
    <property type="entry name" value="WD40"/>
</dbReference>
<dbReference type="InterPro" id="IPR011042">
    <property type="entry name" value="6-blade_b-propeller_TolB-like"/>
</dbReference>
<protein>
    <submittedName>
        <fullName evidence="3">Uncharacterized protein</fullName>
    </submittedName>
</protein>
<name>A0A0N0M077_9GAMM</name>
<comment type="caution">
    <text evidence="3">The sequence shown here is derived from an EMBL/GenBank/DDBJ whole genome shotgun (WGS) entry which is preliminary data.</text>
</comment>
<dbReference type="PANTHER" id="PTHR36842:SF1">
    <property type="entry name" value="PROTEIN TOLB"/>
    <property type="match status" value="1"/>
</dbReference>
<sequence length="947" mass="106566">MKKTLLAAALLVATNAQGAVQWQTIHTEHFNVHFSPESADWARSAANELEIVRSKVLKQQNRALDETVDVVVFDPLNAANGFALPVSNKPLMALFTTPPQSDTVISNSSGWQQLLVLHEYIHLVHLAQPTRSHWRQELRDIWDVYDIAHSEIPRWAAEGYATLLESKMTGRGRLFDNYSEAILIEFAQQGALPTYGQLSSTEGGFMAGSMAYLMGVRYLNWLEINYSQQTLDAVWTRMQGVKNREFEEAFTGVFGDSPSKLYRRFVAEYTFQAMSKEQEEQALTSKLWLELDLYASNPALSPNNQQLAVVERDRDGKTQLKVYSTQDNEEASKRFNKQQQALLADDPNDIIDTAPSVFKRKQKHILNQINHAGIQNPQWLNDEVIYFGAFSTEEEGANNRVADIFSWNTQTGDIEKLTNLAGIRRFSITDNGQTLYAEQVRGGYSELVRFDVQTGVSHALFEKDLAVVYDYPVLSPDQQQLAFIKTEFNHNWQLYIQDLHGAKTVAVPMPVGYQYLSQPSWSSDGTSVLFVAGLNGATDIYRYNLADESLHKLTQGQQAVANPLAMLDDSVLYFSIGSDGPDVMQLRVGDNAELVTDFAPNSIAPKLVVDEHTLPDAKVYMQPIGEQTNYDIWQQKATLALGEQYNSASASLFSLSVKGSDLLKQLDWQAGYSIDLHDSALKGAFGQVRYSALPVKINAELFSYDLNAEKQYQTALSAHYVATGGYLSANLPLRFGEFKLEPELAYNYTDYEYADKSLKDNASQWLRAGVKQSWHYDQQVFAIGQEVNARWYTGKAQAKSWQGYDLAAKVFGQAYDVPMYVSYQQQYRDDTHLVIGGFSSSLISAKTHSDIVFSPELPFYSTVGQRYQGYGGGISLEEGMPWLYYKQHQVDSQVYAQSYGLKWQGPFNFGLGPAGLSDLNFDFGLVRVEGDSFEDELRGWLGFYYSL</sequence>
<organism evidence="3 4">
    <name type="scientific">Pseudoalteromonas porphyrae</name>
    <dbReference type="NCBI Taxonomy" id="187330"/>
    <lineage>
        <taxon>Bacteria</taxon>
        <taxon>Pseudomonadati</taxon>
        <taxon>Pseudomonadota</taxon>
        <taxon>Gammaproteobacteria</taxon>
        <taxon>Alteromonadales</taxon>
        <taxon>Pseudoalteromonadaceae</taxon>
        <taxon>Pseudoalteromonas</taxon>
    </lineage>
</organism>
<reference evidence="3 4" key="1">
    <citation type="submission" date="2015-08" db="EMBL/GenBank/DDBJ databases">
        <title>Draft Genome Sequence of Pseudoalteromonas porphyrae UCD-SED14.</title>
        <authorList>
            <person name="Coil D.A."/>
            <person name="Jospin G."/>
            <person name="Lee R.D."/>
            <person name="Eisen J.A."/>
        </authorList>
    </citation>
    <scope>NUCLEOTIDE SEQUENCE [LARGE SCALE GENOMIC DNA]</scope>
    <source>
        <strain evidence="3 4">UCD-SED14</strain>
    </source>
</reference>
<gene>
    <name evidence="3" type="ORF">ADS77_10565</name>
</gene>
<evidence type="ECO:0000313" key="4">
    <source>
        <dbReference type="Proteomes" id="UP000037848"/>
    </source>
</evidence>
<dbReference type="PATRIC" id="fig|187330.3.peg.4228"/>
<dbReference type="SUPFAM" id="SSF82171">
    <property type="entry name" value="DPP6 N-terminal domain-like"/>
    <property type="match status" value="1"/>
</dbReference>
<proteinExistence type="inferred from homology"/>
<dbReference type="Gene3D" id="2.120.10.30">
    <property type="entry name" value="TolB, C-terminal domain"/>
    <property type="match status" value="2"/>
</dbReference>
<dbReference type="Pfam" id="PF07676">
    <property type="entry name" value="PD40"/>
    <property type="match status" value="1"/>
</dbReference>
<dbReference type="STRING" id="187330.AMS58_14985"/>
<accession>A0A0N0M077</accession>
<evidence type="ECO:0000256" key="1">
    <source>
        <dbReference type="ARBA" id="ARBA00009820"/>
    </source>
</evidence>
<keyword evidence="2" id="KW-0732">Signal</keyword>
<dbReference type="Proteomes" id="UP000037848">
    <property type="component" value="Unassembled WGS sequence"/>
</dbReference>
<dbReference type="PANTHER" id="PTHR36842">
    <property type="entry name" value="PROTEIN TOLB HOMOLOG"/>
    <property type="match status" value="1"/>
</dbReference>
<evidence type="ECO:0000313" key="3">
    <source>
        <dbReference type="EMBL" id="KPH63119.1"/>
    </source>
</evidence>
<feature type="chain" id="PRO_5005855291" evidence="2">
    <location>
        <begin position="19"/>
        <end position="947"/>
    </location>
</feature>